<dbReference type="InterPro" id="IPR041033">
    <property type="entry name" value="SpaA_PFL_dom_1"/>
</dbReference>
<protein>
    <recommendedName>
        <fullName evidence="4">PA14 domain-containing protein</fullName>
    </recommendedName>
</protein>
<name>A0ABR9RK30_9FIRM</name>
<evidence type="ECO:0000313" key="5">
    <source>
        <dbReference type="EMBL" id="MBE5063299.1"/>
    </source>
</evidence>
<dbReference type="InterPro" id="IPR013783">
    <property type="entry name" value="Ig-like_fold"/>
</dbReference>
<dbReference type="Gene3D" id="2.60.40.10">
    <property type="entry name" value="Immunoglobulins"/>
    <property type="match status" value="3"/>
</dbReference>
<dbReference type="Gene3D" id="2.60.40.1140">
    <property type="entry name" value="Collagen-binding surface protein Cna, B-type domain"/>
    <property type="match status" value="1"/>
</dbReference>
<dbReference type="PROSITE" id="PS51820">
    <property type="entry name" value="PA14"/>
    <property type="match status" value="1"/>
</dbReference>
<evidence type="ECO:0000313" key="6">
    <source>
        <dbReference type="Proteomes" id="UP000758652"/>
    </source>
</evidence>
<dbReference type="EMBL" id="JADCKL010000005">
    <property type="protein sequence ID" value="MBE5063299.1"/>
    <property type="molecule type" value="Genomic_DNA"/>
</dbReference>
<feature type="domain" description="PA14" evidence="4">
    <location>
        <begin position="386"/>
        <end position="555"/>
    </location>
</feature>
<reference evidence="5 6" key="1">
    <citation type="submission" date="2020-10" db="EMBL/GenBank/DDBJ databases">
        <title>ChiBAC.</title>
        <authorList>
            <person name="Zenner C."/>
            <person name="Hitch T.C.A."/>
            <person name="Clavel T."/>
        </authorList>
    </citation>
    <scope>NUCLEOTIDE SEQUENCE [LARGE SCALE GENOMIC DNA]</scope>
    <source>
        <strain evidence="5 6">DSM 108991</strain>
    </source>
</reference>
<feature type="chain" id="PRO_5046700565" description="PA14 domain-containing protein" evidence="3">
    <location>
        <begin position="27"/>
        <end position="1390"/>
    </location>
</feature>
<feature type="signal peptide" evidence="3">
    <location>
        <begin position="1"/>
        <end position="26"/>
    </location>
</feature>
<comment type="caution">
    <text evidence="5">The sequence shown here is derived from an EMBL/GenBank/DDBJ whole genome shotgun (WGS) entry which is preliminary data.</text>
</comment>
<keyword evidence="2" id="KW-1133">Transmembrane helix</keyword>
<accession>A0ABR9RK30</accession>
<sequence length="1390" mass="149355">MRKCRRRLTASLLALTLLLSSGGISALAEGETGQSAAGGQKTEGVTQDGAEQGVGLGTAESTESATEEQPAGETEQSDTGAATVTTISEWSWVDQEGLLQENDGVWGIGMPGASEENPLTQDALSSMLPAQIQAVTAEGETVTLDIAWDLSAVPAEGIWSGDHVFTASLPEGYQMAEGVSGLSVTVQLGEAELHAVGQDILEANTVEGKTPQGTTINVFDYWLDEQDASDKSNPESYFDKGINSGKVLKFGKGIGTDSNTSESHLDKNNVNDWTSSKAVRPGIVSSTLSDGYPVLNEDKLDGTSLAYLFDPLLEHDGKASYPNASGLLQVDDEGYFYYNSQKNFAELDRATKEFTLYDTWAVYAKGGSPDGQFFPFDSGAEVFEAAGDGGIQASNVNSVEEYDSGENAGQQYPGVSINHYFGLTMTTRFVQRYGGYTDEDPTDKVTYEFSGDDDVWVFIDDVLVADLGGIHDAASLEIDFSSGKISVNGSETGTLKSMYEKADRAGQTTWQENTFADNTYHTLKFFYLERGNTDSNMLLKFNLVTIPESGIIKVDQVGNHIPGAAFTLYEADEEYNKREQICSGVTDENGELVFVDDLGMPVSLEDLYSDGIRYMVLEEGTPPSGYRKSGDMKLRFEESGNVDVVLLSSNQWETGSYANAKVTAQTGAEIALSDGTKVDMDTNGGTLFAVVLQRQDMSAGLSEAGNWKAVSGNPETGWKVAQDSSLESIIKAAKESPYRFTVTASGAYEVNVENVPGDITKYYYMLSEGNKNEAEYTIGYFYTTATTISDAAADNTKLVDSDGFARVFSVNLYVPNIQNNLYVQKLDENGMPVSAAGGKTATFALYHAEDVVVKDDGTYTSPSAAEPAYTQATSDMTVPLELTGGAMFSKIPLGEYYLIETDAPEGYRASEKAVHVIVDNTGVYADAGTDTDEISVRRGVGSIVRSMLQFATDDDVDATLHDIKTELVSGTLGNGTFAWGDWDKDTGNDLHLQFQNTHEALEYGTLSEEGDPYFEVEGGWSKLLVRQCLAHQSDEGIKGNKTDLNDEDLTNLFSGTVTVCVENRRINSLTLSKTVVDESGVVEKDQEFTFTITLKDTKGQPLTGGFAAEGSGAPDPATVQFTEGVATVTLTDGQSITITGLPTGAKVLITEEDIQGQTYDTTYVVGDGTAEEGKETGELVITDIGSVNVAFTNTYVPTADFGFTKTDKGGMDEGTHLSGAVFAIYQLTCTDPSHGHKDSLIEIADAETGKIATDYENASCWKLIEVVTSGKDGRVTFEELRIDASEYRLVELTAPDGYTLPGGQWRIAYDTDSKSFGPVDSESAVGNPPAIGTSEEGYYIMNYKPGELPFSGNTGIRLFLIVGGILMAAGAAGAAWHLRRRGRFAQEMTG</sequence>
<feature type="transmembrane region" description="Helical" evidence="2">
    <location>
        <begin position="1358"/>
        <end position="1378"/>
    </location>
</feature>
<dbReference type="RefSeq" id="WP_226394890.1">
    <property type="nucleotide sequence ID" value="NZ_JADCKL010000005.1"/>
</dbReference>
<organism evidence="5 6">
    <name type="scientific">Claveliimonas monacensis</name>
    <dbReference type="NCBI Taxonomy" id="2779351"/>
    <lineage>
        <taxon>Bacteria</taxon>
        <taxon>Bacillati</taxon>
        <taxon>Bacillota</taxon>
        <taxon>Clostridia</taxon>
        <taxon>Lachnospirales</taxon>
        <taxon>Lachnospiraceae</taxon>
        <taxon>Claveliimonas</taxon>
    </lineage>
</organism>
<evidence type="ECO:0000256" key="2">
    <source>
        <dbReference type="SAM" id="Phobius"/>
    </source>
</evidence>
<dbReference type="Pfam" id="PF24547">
    <property type="entry name" value="DUF7601"/>
    <property type="match status" value="1"/>
</dbReference>
<gene>
    <name evidence="5" type="ORF">INF30_08490</name>
</gene>
<dbReference type="InterPro" id="IPR055382">
    <property type="entry name" value="DUF7601"/>
</dbReference>
<dbReference type="Pfam" id="PF17802">
    <property type="entry name" value="SpaA"/>
    <property type="match status" value="2"/>
</dbReference>
<evidence type="ECO:0000256" key="1">
    <source>
        <dbReference type="SAM" id="MobiDB-lite"/>
    </source>
</evidence>
<dbReference type="Proteomes" id="UP000758652">
    <property type="component" value="Unassembled WGS sequence"/>
</dbReference>
<evidence type="ECO:0000256" key="3">
    <source>
        <dbReference type="SAM" id="SignalP"/>
    </source>
</evidence>
<keyword evidence="3" id="KW-0732">Signal</keyword>
<evidence type="ECO:0000259" key="4">
    <source>
        <dbReference type="PROSITE" id="PS51820"/>
    </source>
</evidence>
<proteinExistence type="predicted"/>
<dbReference type="InterPro" id="IPR037524">
    <property type="entry name" value="PA14/GLEYA"/>
</dbReference>
<keyword evidence="6" id="KW-1185">Reference proteome</keyword>
<feature type="region of interest" description="Disordered" evidence="1">
    <location>
        <begin position="32"/>
        <end position="81"/>
    </location>
</feature>
<keyword evidence="2" id="KW-0472">Membrane</keyword>
<keyword evidence="2" id="KW-0812">Transmembrane</keyword>
<feature type="compositionally biased region" description="Low complexity" evidence="1">
    <location>
        <begin position="58"/>
        <end position="68"/>
    </location>
</feature>